<accession>A0A2M8R0W9</accession>
<reference evidence="2 3" key="1">
    <citation type="submission" date="2017-11" db="EMBL/GenBank/DDBJ databases">
        <title>Bradyrhizobium forestalis sp. nov., an efficient nitrogen-fixing bacterium isolated from nodules of forest legume species in the Amazon.</title>
        <authorList>
            <person name="Costa E.M."/>
            <person name="Guimaraes A."/>
            <person name="Carvalho T.S."/>
            <person name="Rodrigues T.L."/>
            <person name="Ribeiro P.R.A."/>
            <person name="Lebbe L."/>
            <person name="Willems A."/>
            <person name="Moreira F.M.S."/>
        </authorList>
    </citation>
    <scope>NUCLEOTIDE SEQUENCE [LARGE SCALE GENOMIC DNA]</scope>
    <source>
        <strain evidence="2 3">INPA54B</strain>
    </source>
</reference>
<evidence type="ECO:0000256" key="1">
    <source>
        <dbReference type="SAM" id="MobiDB-lite"/>
    </source>
</evidence>
<evidence type="ECO:0000313" key="3">
    <source>
        <dbReference type="Proteomes" id="UP000231194"/>
    </source>
</evidence>
<organism evidence="2 3">
    <name type="scientific">Bradyrhizobium forestalis</name>
    <dbReference type="NCBI Taxonomy" id="1419263"/>
    <lineage>
        <taxon>Bacteria</taxon>
        <taxon>Pseudomonadati</taxon>
        <taxon>Pseudomonadota</taxon>
        <taxon>Alphaproteobacteria</taxon>
        <taxon>Hyphomicrobiales</taxon>
        <taxon>Nitrobacteraceae</taxon>
        <taxon>Bradyrhizobium</taxon>
    </lineage>
</organism>
<protein>
    <submittedName>
        <fullName evidence="2">Uncharacterized protein</fullName>
    </submittedName>
</protein>
<dbReference type="RefSeq" id="WP_100235529.1">
    <property type="nucleotide sequence ID" value="NZ_PGVG01000036.1"/>
</dbReference>
<comment type="caution">
    <text evidence="2">The sequence shown here is derived from an EMBL/GenBank/DDBJ whole genome shotgun (WGS) entry which is preliminary data.</text>
</comment>
<evidence type="ECO:0000313" key="2">
    <source>
        <dbReference type="EMBL" id="PJG51484.1"/>
    </source>
</evidence>
<dbReference type="EMBL" id="PGVG01000036">
    <property type="protein sequence ID" value="PJG51484.1"/>
    <property type="molecule type" value="Genomic_DNA"/>
</dbReference>
<sequence length="116" mass="13001">MFSKKMGKTKGAQQVITDWLEANKDEPRGFFEIRSGGFAVQDPGLRKAIMDKYSAFTDDRGPAEVLFDIAKNRGWRDEDIDLLAKVRDGGPPLKARVTAVDQDSVRSPPPTYQQRS</sequence>
<dbReference type="OrthoDB" id="88903at2"/>
<feature type="region of interest" description="Disordered" evidence="1">
    <location>
        <begin position="89"/>
        <end position="116"/>
    </location>
</feature>
<proteinExistence type="predicted"/>
<dbReference type="AlphaFoldDB" id="A0A2M8R0W9"/>
<name>A0A2M8R0W9_9BRAD</name>
<dbReference type="Proteomes" id="UP000231194">
    <property type="component" value="Unassembled WGS sequence"/>
</dbReference>
<keyword evidence="3" id="KW-1185">Reference proteome</keyword>
<gene>
    <name evidence="2" type="ORF">CVM73_30850</name>
</gene>
<feature type="compositionally biased region" description="Pro residues" evidence="1">
    <location>
        <begin position="107"/>
        <end position="116"/>
    </location>
</feature>